<dbReference type="AlphaFoldDB" id="A0A382HSH5"/>
<feature type="domain" description="Calcineurin-like phosphoesterase" evidence="1">
    <location>
        <begin position="40"/>
        <end position="280"/>
    </location>
</feature>
<dbReference type="InterPro" id="IPR029052">
    <property type="entry name" value="Metallo-depent_PP-like"/>
</dbReference>
<evidence type="ECO:0000259" key="1">
    <source>
        <dbReference type="Pfam" id="PF00149"/>
    </source>
</evidence>
<dbReference type="SUPFAM" id="SSF56300">
    <property type="entry name" value="Metallo-dependent phosphatases"/>
    <property type="match status" value="1"/>
</dbReference>
<dbReference type="GO" id="GO:0016787">
    <property type="term" value="F:hydrolase activity"/>
    <property type="evidence" value="ECO:0007669"/>
    <property type="project" value="InterPro"/>
</dbReference>
<accession>A0A382HSH5</accession>
<dbReference type="PANTHER" id="PTHR46546:SF4">
    <property type="entry name" value="SHEWANELLA-LIKE PROTEIN PHOSPHATASE 1"/>
    <property type="match status" value="1"/>
</dbReference>
<name>A0A382HSH5_9ZZZZ</name>
<sequence>VVVSGLAAQQNHGMKILKKGFIALTVLGVAISCVGEDEQRIVAFGDVHGDLEAARGALRLAGAIDEQDRWIGGDLIVVQTGDQLDRGDQEQAILDLFERLRIESETAGGAFHALLGNHELMNARGDLRYVTDGGFADFMDTVEYEPGDSLKVWDRSSGTFRSAILADFEPHQRARMAALMPGGPYADLLAQRQVIARVGDNIFVHGGVLPEHVAYGIDEINSSAQAWLRGEADLPSVLSGPESPQWTRLYSDDPDSLACEVLKEALTALEAKRIVMGHTIQESGITSACDAQAWRIDVAMAAYYASRNDYGGSVEVLEIVGDSVRVLKDDG</sequence>
<dbReference type="Gene3D" id="3.60.21.10">
    <property type="match status" value="1"/>
</dbReference>
<proteinExistence type="predicted"/>
<dbReference type="Pfam" id="PF00149">
    <property type="entry name" value="Metallophos"/>
    <property type="match status" value="1"/>
</dbReference>
<evidence type="ECO:0000313" key="2">
    <source>
        <dbReference type="EMBL" id="SVB90035.1"/>
    </source>
</evidence>
<reference evidence="2" key="1">
    <citation type="submission" date="2018-05" db="EMBL/GenBank/DDBJ databases">
        <authorList>
            <person name="Lanie J.A."/>
            <person name="Ng W.-L."/>
            <person name="Kazmierczak K.M."/>
            <person name="Andrzejewski T.M."/>
            <person name="Davidsen T.M."/>
            <person name="Wayne K.J."/>
            <person name="Tettelin H."/>
            <person name="Glass J.I."/>
            <person name="Rusch D."/>
            <person name="Podicherti R."/>
            <person name="Tsui H.-C.T."/>
            <person name="Winkler M.E."/>
        </authorList>
    </citation>
    <scope>NUCLEOTIDE SEQUENCE</scope>
</reference>
<dbReference type="PANTHER" id="PTHR46546">
    <property type="entry name" value="SHEWANELLA-LIKE PROTEIN PHOSPHATASE 1"/>
    <property type="match status" value="1"/>
</dbReference>
<protein>
    <recommendedName>
        <fullName evidence="1">Calcineurin-like phosphoesterase domain-containing protein</fullName>
    </recommendedName>
</protein>
<dbReference type="EMBL" id="UINC01062936">
    <property type="protein sequence ID" value="SVB90035.1"/>
    <property type="molecule type" value="Genomic_DNA"/>
</dbReference>
<gene>
    <name evidence="2" type="ORF">METZ01_LOCUS242889</name>
</gene>
<feature type="non-terminal residue" evidence="2">
    <location>
        <position position="1"/>
    </location>
</feature>
<dbReference type="InterPro" id="IPR004843">
    <property type="entry name" value="Calcineurin-like_PHP"/>
</dbReference>
<organism evidence="2">
    <name type="scientific">marine metagenome</name>
    <dbReference type="NCBI Taxonomy" id="408172"/>
    <lineage>
        <taxon>unclassified sequences</taxon>
        <taxon>metagenomes</taxon>
        <taxon>ecological metagenomes</taxon>
    </lineage>
</organism>